<organism evidence="1 2">
    <name type="scientific">Auriscalpium vulgare</name>
    <dbReference type="NCBI Taxonomy" id="40419"/>
    <lineage>
        <taxon>Eukaryota</taxon>
        <taxon>Fungi</taxon>
        <taxon>Dikarya</taxon>
        <taxon>Basidiomycota</taxon>
        <taxon>Agaricomycotina</taxon>
        <taxon>Agaricomycetes</taxon>
        <taxon>Russulales</taxon>
        <taxon>Auriscalpiaceae</taxon>
        <taxon>Auriscalpium</taxon>
    </lineage>
</organism>
<dbReference type="EMBL" id="MU276661">
    <property type="protein sequence ID" value="KAI0037916.1"/>
    <property type="molecule type" value="Genomic_DNA"/>
</dbReference>
<sequence length="173" mass="18615">MSSGSDRSSLAVTAPSRHALIFLVKNPVEAVVQAMSLRATKSAWMQSQRSTALLDDPDIDAVYNPLSNETALLMDYEGAHRRARPAEKPSANTADDTRSMVDYAKKKDLVLLEASHYTCARCVPLQPVGVTGSTVPSSRNDPSTPPRLQCFLPHSPSSLYLVFASQETPGGGV</sequence>
<dbReference type="Proteomes" id="UP000814033">
    <property type="component" value="Unassembled WGS sequence"/>
</dbReference>
<name>A0ACB8R1B1_9AGAM</name>
<proteinExistence type="predicted"/>
<accession>A0ACB8R1B1</accession>
<evidence type="ECO:0000313" key="2">
    <source>
        <dbReference type="Proteomes" id="UP000814033"/>
    </source>
</evidence>
<protein>
    <submittedName>
        <fullName evidence="1">Uncharacterized protein</fullName>
    </submittedName>
</protein>
<reference evidence="1" key="1">
    <citation type="submission" date="2021-02" db="EMBL/GenBank/DDBJ databases">
        <authorList>
            <consortium name="DOE Joint Genome Institute"/>
            <person name="Ahrendt S."/>
            <person name="Looney B.P."/>
            <person name="Miyauchi S."/>
            <person name="Morin E."/>
            <person name="Drula E."/>
            <person name="Courty P.E."/>
            <person name="Chicoki N."/>
            <person name="Fauchery L."/>
            <person name="Kohler A."/>
            <person name="Kuo A."/>
            <person name="Labutti K."/>
            <person name="Pangilinan J."/>
            <person name="Lipzen A."/>
            <person name="Riley R."/>
            <person name="Andreopoulos W."/>
            <person name="He G."/>
            <person name="Johnson J."/>
            <person name="Barry K.W."/>
            <person name="Grigoriev I.V."/>
            <person name="Nagy L."/>
            <person name="Hibbett D."/>
            <person name="Henrissat B."/>
            <person name="Matheny P.B."/>
            <person name="Labbe J."/>
            <person name="Martin F."/>
        </authorList>
    </citation>
    <scope>NUCLEOTIDE SEQUENCE</scope>
    <source>
        <strain evidence="1">FP105234-sp</strain>
    </source>
</reference>
<keyword evidence="2" id="KW-1185">Reference proteome</keyword>
<reference evidence="1" key="2">
    <citation type="journal article" date="2022" name="New Phytol.">
        <title>Evolutionary transition to the ectomycorrhizal habit in the genomes of a hyperdiverse lineage of mushroom-forming fungi.</title>
        <authorList>
            <person name="Looney B."/>
            <person name="Miyauchi S."/>
            <person name="Morin E."/>
            <person name="Drula E."/>
            <person name="Courty P.E."/>
            <person name="Kohler A."/>
            <person name="Kuo A."/>
            <person name="LaButti K."/>
            <person name="Pangilinan J."/>
            <person name="Lipzen A."/>
            <person name="Riley R."/>
            <person name="Andreopoulos W."/>
            <person name="He G."/>
            <person name="Johnson J."/>
            <person name="Nolan M."/>
            <person name="Tritt A."/>
            <person name="Barry K.W."/>
            <person name="Grigoriev I.V."/>
            <person name="Nagy L.G."/>
            <person name="Hibbett D."/>
            <person name="Henrissat B."/>
            <person name="Matheny P.B."/>
            <person name="Labbe J."/>
            <person name="Martin F.M."/>
        </authorList>
    </citation>
    <scope>NUCLEOTIDE SEQUENCE</scope>
    <source>
        <strain evidence="1">FP105234-sp</strain>
    </source>
</reference>
<gene>
    <name evidence="1" type="ORF">FA95DRAFT_1344746</name>
</gene>
<comment type="caution">
    <text evidence="1">The sequence shown here is derived from an EMBL/GenBank/DDBJ whole genome shotgun (WGS) entry which is preliminary data.</text>
</comment>
<evidence type="ECO:0000313" key="1">
    <source>
        <dbReference type="EMBL" id="KAI0037916.1"/>
    </source>
</evidence>